<dbReference type="Gene3D" id="3.40.30.10">
    <property type="entry name" value="Glutaredoxin"/>
    <property type="match status" value="1"/>
</dbReference>
<evidence type="ECO:0000256" key="5">
    <source>
        <dbReference type="ARBA" id="ARBA00023157"/>
    </source>
</evidence>
<dbReference type="InterPro" id="IPR036249">
    <property type="entry name" value="Thioredoxin-like_sf"/>
</dbReference>
<feature type="region of interest" description="Disordered" evidence="7">
    <location>
        <begin position="19"/>
        <end position="44"/>
    </location>
</feature>
<evidence type="ECO:0000313" key="10">
    <source>
        <dbReference type="EMBL" id="GGL81086.1"/>
    </source>
</evidence>
<dbReference type="SUPFAM" id="SSF52833">
    <property type="entry name" value="Thioredoxin-like"/>
    <property type="match status" value="1"/>
</dbReference>
<dbReference type="InterPro" id="IPR013740">
    <property type="entry name" value="Redoxin"/>
</dbReference>
<evidence type="ECO:0000256" key="3">
    <source>
        <dbReference type="ARBA" id="ARBA00022748"/>
    </source>
</evidence>
<organism evidence="10 11">
    <name type="scientific">Microlunatus endophyticus</name>
    <dbReference type="NCBI Taxonomy" id="1716077"/>
    <lineage>
        <taxon>Bacteria</taxon>
        <taxon>Bacillati</taxon>
        <taxon>Actinomycetota</taxon>
        <taxon>Actinomycetes</taxon>
        <taxon>Propionibacteriales</taxon>
        <taxon>Propionibacteriaceae</taxon>
        <taxon>Microlunatus</taxon>
    </lineage>
</organism>
<dbReference type="PANTHER" id="PTHR42852">
    <property type="entry name" value="THIOL:DISULFIDE INTERCHANGE PROTEIN DSBE"/>
    <property type="match status" value="1"/>
</dbReference>
<dbReference type="InterPro" id="IPR012640">
    <property type="entry name" value="Membr_lipoprot_lipid_attach_CS"/>
</dbReference>
<reference evidence="10" key="2">
    <citation type="submission" date="2020-09" db="EMBL/GenBank/DDBJ databases">
        <authorList>
            <person name="Sun Q."/>
            <person name="Zhou Y."/>
        </authorList>
    </citation>
    <scope>NUCLEOTIDE SEQUENCE</scope>
    <source>
        <strain evidence="10">CGMCC 4.7306</strain>
    </source>
</reference>
<keyword evidence="11" id="KW-1185">Reference proteome</keyword>
<dbReference type="InterPro" id="IPR013766">
    <property type="entry name" value="Thioredoxin_domain"/>
</dbReference>
<reference evidence="10" key="1">
    <citation type="journal article" date="2014" name="Int. J. Syst. Evol. Microbiol.">
        <title>Complete genome sequence of Corynebacterium casei LMG S-19264T (=DSM 44701T), isolated from a smear-ripened cheese.</title>
        <authorList>
            <consortium name="US DOE Joint Genome Institute (JGI-PGF)"/>
            <person name="Walter F."/>
            <person name="Albersmeier A."/>
            <person name="Kalinowski J."/>
            <person name="Ruckert C."/>
        </authorList>
    </citation>
    <scope>NUCLEOTIDE SEQUENCE</scope>
    <source>
        <strain evidence="10">CGMCC 4.7306</strain>
    </source>
</reference>
<name>A0A917SI04_9ACTN</name>
<evidence type="ECO:0000256" key="4">
    <source>
        <dbReference type="ARBA" id="ARBA00022968"/>
    </source>
</evidence>
<evidence type="ECO:0000256" key="7">
    <source>
        <dbReference type="SAM" id="MobiDB-lite"/>
    </source>
</evidence>
<evidence type="ECO:0000256" key="8">
    <source>
        <dbReference type="SAM" id="SignalP"/>
    </source>
</evidence>
<protein>
    <recommendedName>
        <fullName evidence="9">Thioredoxin domain-containing protein</fullName>
    </recommendedName>
</protein>
<feature type="domain" description="Thioredoxin" evidence="9">
    <location>
        <begin position="59"/>
        <end position="204"/>
    </location>
</feature>
<dbReference type="PANTHER" id="PTHR42852:SF6">
    <property type="entry name" value="THIOL:DISULFIDE INTERCHANGE PROTEIN DSBE"/>
    <property type="match status" value="1"/>
</dbReference>
<keyword evidence="2 8" id="KW-0732">Signal</keyword>
<comment type="subcellular location">
    <subcellularLocation>
        <location evidence="1">Cell envelope</location>
    </subcellularLocation>
</comment>
<dbReference type="GO" id="GO:0016491">
    <property type="term" value="F:oxidoreductase activity"/>
    <property type="evidence" value="ECO:0007669"/>
    <property type="project" value="InterPro"/>
</dbReference>
<accession>A0A917SI04</accession>
<dbReference type="InterPro" id="IPR050553">
    <property type="entry name" value="Thioredoxin_ResA/DsbE_sf"/>
</dbReference>
<dbReference type="PROSITE" id="PS00194">
    <property type="entry name" value="THIOREDOXIN_1"/>
    <property type="match status" value="1"/>
</dbReference>
<keyword evidence="5" id="KW-1015">Disulfide bond</keyword>
<keyword evidence="4" id="KW-0735">Signal-anchor</keyword>
<keyword evidence="3" id="KW-0201">Cytochrome c-type biogenesis</keyword>
<dbReference type="Pfam" id="PF08139">
    <property type="entry name" value="LPAM_1"/>
    <property type="match status" value="1"/>
</dbReference>
<evidence type="ECO:0000256" key="6">
    <source>
        <dbReference type="ARBA" id="ARBA00023284"/>
    </source>
</evidence>
<dbReference type="GO" id="GO:0030313">
    <property type="term" value="C:cell envelope"/>
    <property type="evidence" value="ECO:0007669"/>
    <property type="project" value="UniProtKB-SubCell"/>
</dbReference>
<dbReference type="AlphaFoldDB" id="A0A917SI04"/>
<evidence type="ECO:0000313" key="11">
    <source>
        <dbReference type="Proteomes" id="UP000613840"/>
    </source>
</evidence>
<proteinExistence type="predicted"/>
<dbReference type="PROSITE" id="PS51257">
    <property type="entry name" value="PROKAR_LIPOPROTEIN"/>
    <property type="match status" value="1"/>
</dbReference>
<comment type="caution">
    <text evidence="10">The sequence shown here is derived from an EMBL/GenBank/DDBJ whole genome shotgun (WGS) entry which is preliminary data.</text>
</comment>
<keyword evidence="4" id="KW-0812">Transmembrane</keyword>
<evidence type="ECO:0000256" key="2">
    <source>
        <dbReference type="ARBA" id="ARBA00022729"/>
    </source>
</evidence>
<dbReference type="EMBL" id="BMMZ01000016">
    <property type="protein sequence ID" value="GGL81086.1"/>
    <property type="molecule type" value="Genomic_DNA"/>
</dbReference>
<dbReference type="GO" id="GO:0017004">
    <property type="term" value="P:cytochrome complex assembly"/>
    <property type="evidence" value="ECO:0007669"/>
    <property type="project" value="UniProtKB-KW"/>
</dbReference>
<feature type="signal peptide" evidence="8">
    <location>
        <begin position="1"/>
        <end position="23"/>
    </location>
</feature>
<evidence type="ECO:0000259" key="9">
    <source>
        <dbReference type="PROSITE" id="PS51352"/>
    </source>
</evidence>
<gene>
    <name evidence="10" type="ORF">GCM10011575_44290</name>
</gene>
<feature type="chain" id="PRO_5038713852" description="Thioredoxin domain-containing protein" evidence="8">
    <location>
        <begin position="24"/>
        <end position="207"/>
    </location>
</feature>
<dbReference type="PROSITE" id="PS51352">
    <property type="entry name" value="THIOREDOXIN_2"/>
    <property type="match status" value="1"/>
</dbReference>
<dbReference type="Pfam" id="PF08534">
    <property type="entry name" value="Redoxin"/>
    <property type="match status" value="1"/>
</dbReference>
<dbReference type="InterPro" id="IPR017937">
    <property type="entry name" value="Thioredoxin_CS"/>
</dbReference>
<dbReference type="CDD" id="cd02966">
    <property type="entry name" value="TlpA_like_family"/>
    <property type="match status" value="1"/>
</dbReference>
<dbReference type="Proteomes" id="UP000613840">
    <property type="component" value="Unassembled WGS sequence"/>
</dbReference>
<keyword evidence="6" id="KW-0676">Redox-active center</keyword>
<sequence>MRRVLIVLVAVLFLAGCSGSPSSTPSVPPTDQPASAPPPASSHELRKARVQAGIADCPASTGDAALDNGLPDITLACLGSDRTVRLAGLRGKPMVVNIWAQWCGPCRVEAPHLAAVAEQAGNDVQFIGIDYADPDPAAAIDFAKDAGWTYPQLQDYQQRVKAPLKIIGIPQTFLVDAKGRIVYRQVRPFSSDTQLRALLRDQLGVKL</sequence>
<feature type="compositionally biased region" description="Pro residues" evidence="7">
    <location>
        <begin position="26"/>
        <end position="40"/>
    </location>
</feature>
<evidence type="ECO:0000256" key="1">
    <source>
        <dbReference type="ARBA" id="ARBA00004196"/>
    </source>
</evidence>